<comment type="caution">
    <text evidence="1">The sequence shown here is derived from an EMBL/GenBank/DDBJ whole genome shotgun (WGS) entry which is preliminary data.</text>
</comment>
<evidence type="ECO:0000313" key="1">
    <source>
        <dbReference type="EMBL" id="GFS06282.1"/>
    </source>
</evidence>
<gene>
    <name evidence="1" type="ORF">ElyMa_006540200</name>
</gene>
<dbReference type="Proteomes" id="UP000762676">
    <property type="component" value="Unassembled WGS sequence"/>
</dbReference>
<keyword evidence="2" id="KW-1185">Reference proteome</keyword>
<proteinExistence type="predicted"/>
<sequence length="130" mass="14331">MADGLTGPVITIMQSGAIDLSGKSLAACINATVLWRTAKNSFPELTERCYGMARAYLYDLSPPLARQIVFPHLLSYTIRAVSSSVLRQERKVLYCKASDKACHARPQRSKSRPSCHGNLGIVSSRPRYCL</sequence>
<dbReference type="AlphaFoldDB" id="A0AAV4IBB0"/>
<organism evidence="1 2">
    <name type="scientific">Elysia marginata</name>
    <dbReference type="NCBI Taxonomy" id="1093978"/>
    <lineage>
        <taxon>Eukaryota</taxon>
        <taxon>Metazoa</taxon>
        <taxon>Spiralia</taxon>
        <taxon>Lophotrochozoa</taxon>
        <taxon>Mollusca</taxon>
        <taxon>Gastropoda</taxon>
        <taxon>Heterobranchia</taxon>
        <taxon>Euthyneura</taxon>
        <taxon>Panpulmonata</taxon>
        <taxon>Sacoglossa</taxon>
        <taxon>Placobranchoidea</taxon>
        <taxon>Plakobranchidae</taxon>
        <taxon>Elysia</taxon>
    </lineage>
</organism>
<reference evidence="1 2" key="1">
    <citation type="journal article" date="2021" name="Elife">
        <title>Chloroplast acquisition without the gene transfer in kleptoplastic sea slugs, Plakobranchus ocellatus.</title>
        <authorList>
            <person name="Maeda T."/>
            <person name="Takahashi S."/>
            <person name="Yoshida T."/>
            <person name="Shimamura S."/>
            <person name="Takaki Y."/>
            <person name="Nagai Y."/>
            <person name="Toyoda A."/>
            <person name="Suzuki Y."/>
            <person name="Arimoto A."/>
            <person name="Ishii H."/>
            <person name="Satoh N."/>
            <person name="Nishiyama T."/>
            <person name="Hasebe M."/>
            <person name="Maruyama T."/>
            <person name="Minagawa J."/>
            <person name="Obokata J."/>
            <person name="Shigenobu S."/>
        </authorList>
    </citation>
    <scope>NUCLEOTIDE SEQUENCE [LARGE SCALE GENOMIC DNA]</scope>
</reference>
<accession>A0AAV4IBB0</accession>
<dbReference type="EMBL" id="BMAT01013141">
    <property type="protein sequence ID" value="GFS06282.1"/>
    <property type="molecule type" value="Genomic_DNA"/>
</dbReference>
<evidence type="ECO:0000313" key="2">
    <source>
        <dbReference type="Proteomes" id="UP000762676"/>
    </source>
</evidence>
<name>A0AAV4IBB0_9GAST</name>
<protein>
    <submittedName>
        <fullName evidence="1">Uncharacterized protein</fullName>
    </submittedName>
</protein>